<dbReference type="InterPro" id="IPR055178">
    <property type="entry name" value="RsdA/BaiN/AoA(So)-like_dom"/>
</dbReference>
<dbReference type="InterPro" id="IPR057661">
    <property type="entry name" value="RsdA/BaiN/AoA(So)_Rossmann"/>
</dbReference>
<sequence length="435" mass="47410">MESYEIAVIGGGASGLAAAIAAARAGASVCVIERLELPGRKILATGNGRCNYTNRYIAAECYHSQNLDGVARVLQEFGSKTALEFFMTLGIVPRFRDDCAYPRSLQAASVCQALLSELAALRVAVRTRTRITHIRSIHSGFQLLAETYPLKPDTGKKKKKKIRADYSAKPELSRIQAQKVILACGGKASPNLGSDGSGYDLASSFGHKILPVVPALNGLCCKEAFFGQISGVRVEGRVTLMVDGQEQASEYGEIQMTDTGISGIPVFQLCSMASYALMEGRRTECVLDFFEEWTDKTLEDFFIQRFQQMTGRDEQAFFNGLLPEKLMDLCVSLSGFHLVKNSLKHLSGSVKNFVRLLKHFPVTITDSRGFEQAQACAGGVPLNEVELPYCASRRVPGLYITGEILDADGRCGGYNLHWAWATGIQAGTHAAQNIR</sequence>
<dbReference type="PRINTS" id="PR00368">
    <property type="entry name" value="FADPNR"/>
</dbReference>
<evidence type="ECO:0000259" key="5">
    <source>
        <dbReference type="Pfam" id="PF22780"/>
    </source>
</evidence>
<dbReference type="EMBL" id="DVLT01000042">
    <property type="protein sequence ID" value="HIU02933.1"/>
    <property type="molecule type" value="Genomic_DNA"/>
</dbReference>
<keyword evidence="2" id="KW-0285">Flavoprotein</keyword>
<evidence type="ECO:0000256" key="1">
    <source>
        <dbReference type="ARBA" id="ARBA00001974"/>
    </source>
</evidence>
<evidence type="ECO:0000256" key="3">
    <source>
        <dbReference type="ARBA" id="ARBA00022827"/>
    </source>
</evidence>
<dbReference type="InterPro" id="IPR036188">
    <property type="entry name" value="FAD/NAD-bd_sf"/>
</dbReference>
<dbReference type="SUPFAM" id="SSF160996">
    <property type="entry name" value="HI0933 insert domain-like"/>
    <property type="match status" value="1"/>
</dbReference>
<dbReference type="Gene3D" id="2.40.30.10">
    <property type="entry name" value="Translation factors"/>
    <property type="match status" value="1"/>
</dbReference>
<dbReference type="Proteomes" id="UP000824164">
    <property type="component" value="Unassembled WGS sequence"/>
</dbReference>
<dbReference type="PANTHER" id="PTHR42887:SF2">
    <property type="entry name" value="OS12G0638800 PROTEIN"/>
    <property type="match status" value="1"/>
</dbReference>
<dbReference type="SUPFAM" id="SSF51905">
    <property type="entry name" value="FAD/NAD(P)-binding domain"/>
    <property type="match status" value="1"/>
</dbReference>
<dbReference type="AlphaFoldDB" id="A0A9D1HGR2"/>
<dbReference type="InterPro" id="IPR023166">
    <property type="entry name" value="BaiN-like_dom_sf"/>
</dbReference>
<dbReference type="Gene3D" id="1.10.8.260">
    <property type="entry name" value="HI0933 insert domain-like"/>
    <property type="match status" value="1"/>
</dbReference>
<comment type="cofactor">
    <cofactor evidence="1">
        <name>FAD</name>
        <dbReference type="ChEBI" id="CHEBI:57692"/>
    </cofactor>
</comment>
<dbReference type="Pfam" id="PF22780">
    <property type="entry name" value="HI0933_like_1st"/>
    <property type="match status" value="1"/>
</dbReference>
<name>A0A9D1HGR2_9FIRM</name>
<evidence type="ECO:0000256" key="2">
    <source>
        <dbReference type="ARBA" id="ARBA00022630"/>
    </source>
</evidence>
<comment type="caution">
    <text evidence="6">The sequence shown here is derived from an EMBL/GenBank/DDBJ whole genome shotgun (WGS) entry which is preliminary data.</text>
</comment>
<evidence type="ECO:0000313" key="6">
    <source>
        <dbReference type="EMBL" id="HIU02933.1"/>
    </source>
</evidence>
<protein>
    <submittedName>
        <fullName evidence="6">Aminoacetone oxidase family FAD-binding enzyme</fullName>
    </submittedName>
</protein>
<keyword evidence="3" id="KW-0274">FAD</keyword>
<proteinExistence type="predicted"/>
<evidence type="ECO:0000259" key="4">
    <source>
        <dbReference type="Pfam" id="PF03486"/>
    </source>
</evidence>
<dbReference type="PANTHER" id="PTHR42887">
    <property type="entry name" value="OS12G0638800 PROTEIN"/>
    <property type="match status" value="1"/>
</dbReference>
<gene>
    <name evidence="6" type="ORF">IAB63_06730</name>
</gene>
<dbReference type="NCBIfam" id="TIGR00275">
    <property type="entry name" value="aminoacetone oxidase family FAD-binding enzyme"/>
    <property type="match status" value="1"/>
</dbReference>
<dbReference type="Pfam" id="PF03486">
    <property type="entry name" value="HI0933_like"/>
    <property type="match status" value="1"/>
</dbReference>
<dbReference type="InterPro" id="IPR004792">
    <property type="entry name" value="BaiN-like"/>
</dbReference>
<accession>A0A9D1HGR2</accession>
<feature type="domain" description="RsdA/BaiN/AoA(So)-like insert" evidence="5">
    <location>
        <begin position="213"/>
        <end position="374"/>
    </location>
</feature>
<reference evidence="6" key="1">
    <citation type="submission" date="2020-10" db="EMBL/GenBank/DDBJ databases">
        <authorList>
            <person name="Gilroy R."/>
        </authorList>
    </citation>
    <scope>NUCLEOTIDE SEQUENCE</scope>
    <source>
        <strain evidence="6">CHK187-14744</strain>
    </source>
</reference>
<feature type="domain" description="RsdA/BaiN/AoA(So)-like Rossmann fold-like" evidence="4">
    <location>
        <begin position="5"/>
        <end position="428"/>
    </location>
</feature>
<organism evidence="6 7">
    <name type="scientific">Candidatus Onthocola gallistercoris</name>
    <dbReference type="NCBI Taxonomy" id="2840876"/>
    <lineage>
        <taxon>Bacteria</taxon>
        <taxon>Bacillati</taxon>
        <taxon>Bacillota</taxon>
        <taxon>Bacilli</taxon>
        <taxon>Candidatus Onthocola</taxon>
    </lineage>
</organism>
<reference evidence="6" key="2">
    <citation type="journal article" date="2021" name="PeerJ">
        <title>Extensive microbial diversity within the chicken gut microbiome revealed by metagenomics and culture.</title>
        <authorList>
            <person name="Gilroy R."/>
            <person name="Ravi A."/>
            <person name="Getino M."/>
            <person name="Pursley I."/>
            <person name="Horton D.L."/>
            <person name="Alikhan N.F."/>
            <person name="Baker D."/>
            <person name="Gharbi K."/>
            <person name="Hall N."/>
            <person name="Watson M."/>
            <person name="Adriaenssens E.M."/>
            <person name="Foster-Nyarko E."/>
            <person name="Jarju S."/>
            <person name="Secka A."/>
            <person name="Antonio M."/>
            <person name="Oren A."/>
            <person name="Chaudhuri R.R."/>
            <person name="La Ragione R."/>
            <person name="Hildebrand F."/>
            <person name="Pallen M.J."/>
        </authorList>
    </citation>
    <scope>NUCLEOTIDE SEQUENCE</scope>
    <source>
        <strain evidence="6">CHK187-14744</strain>
    </source>
</reference>
<dbReference type="Gene3D" id="3.50.50.60">
    <property type="entry name" value="FAD/NAD(P)-binding domain"/>
    <property type="match status" value="1"/>
</dbReference>
<evidence type="ECO:0000313" key="7">
    <source>
        <dbReference type="Proteomes" id="UP000824164"/>
    </source>
</evidence>